<keyword evidence="8 9" id="KW-0472">Membrane</keyword>
<feature type="transmembrane region" description="Helical" evidence="9">
    <location>
        <begin position="181"/>
        <end position="201"/>
    </location>
</feature>
<keyword evidence="2" id="KW-0813">Transport</keyword>
<evidence type="ECO:0000256" key="4">
    <source>
        <dbReference type="ARBA" id="ARBA00022597"/>
    </source>
</evidence>
<protein>
    <submittedName>
        <fullName evidence="10">PTS system, mannose-specific IIC component</fullName>
    </submittedName>
</protein>
<dbReference type="Pfam" id="PF03609">
    <property type="entry name" value="EII-Sor"/>
    <property type="match status" value="1"/>
</dbReference>
<evidence type="ECO:0000256" key="9">
    <source>
        <dbReference type="SAM" id="Phobius"/>
    </source>
</evidence>
<evidence type="ECO:0000256" key="2">
    <source>
        <dbReference type="ARBA" id="ARBA00022448"/>
    </source>
</evidence>
<dbReference type="InterPro" id="IPR050303">
    <property type="entry name" value="GatZ_KbaZ_carbometab"/>
</dbReference>
<evidence type="ECO:0000256" key="8">
    <source>
        <dbReference type="ARBA" id="ARBA00023136"/>
    </source>
</evidence>
<keyword evidence="7 9" id="KW-1133">Transmembrane helix</keyword>
<dbReference type="GO" id="GO:0005886">
    <property type="term" value="C:plasma membrane"/>
    <property type="evidence" value="ECO:0007669"/>
    <property type="project" value="UniProtKB-SubCell"/>
</dbReference>
<dbReference type="InterPro" id="IPR004700">
    <property type="entry name" value="PTS_IIC_man"/>
</dbReference>
<organism evidence="10 11">
    <name type="scientific">Anaerostipes rhamnosivorans</name>
    <dbReference type="NCBI Taxonomy" id="1229621"/>
    <lineage>
        <taxon>Bacteria</taxon>
        <taxon>Bacillati</taxon>
        <taxon>Bacillota</taxon>
        <taxon>Clostridia</taxon>
        <taxon>Lachnospirales</taxon>
        <taxon>Lachnospiraceae</taxon>
        <taxon>Anaerostipes</taxon>
    </lineage>
</organism>
<feature type="transmembrane region" description="Helical" evidence="9">
    <location>
        <begin position="140"/>
        <end position="161"/>
    </location>
</feature>
<dbReference type="GO" id="GO:0009401">
    <property type="term" value="P:phosphoenolpyruvate-dependent sugar phosphotransferase system"/>
    <property type="evidence" value="ECO:0007669"/>
    <property type="project" value="UniProtKB-KW"/>
</dbReference>
<dbReference type="AlphaFoldDB" id="A0A4P8I919"/>
<reference evidence="10 11" key="1">
    <citation type="submission" date="2019-05" db="EMBL/GenBank/DDBJ databases">
        <title>Complete genome sequencing of Anaerostipes rhamnosivorans.</title>
        <authorList>
            <person name="Bui T.P.N."/>
            <person name="de Vos W.M."/>
        </authorList>
    </citation>
    <scope>NUCLEOTIDE SEQUENCE [LARGE SCALE GENOMIC DNA]</scope>
    <source>
        <strain evidence="10 11">1y2</strain>
    </source>
</reference>
<gene>
    <name evidence="10" type="ORF">AR1Y2_0558</name>
</gene>
<sequence>MVLALAVIAGLWYWIGQSKIGYTFHAVICQPIVMALPFGIIAGDVTTALKIGASVEMVYIGMVAAGANIPADECLAGVIAVPIALINGIDPSTAVTLAVPFGLLGVFQDQIRRTIQAAFAHRADKYALEADTKGIERCTILYPMLLGFVLRFPPVFAAIYLGSDAVQKLLDAIPEWLTHGLAVTGGVLPALGFAITIFIIGKNIYIPFFIVGFFLVQYLKINVMAAAIFGTCLALLITFLRREAVKEMNGGE</sequence>
<keyword evidence="6 9" id="KW-0812">Transmembrane</keyword>
<keyword evidence="11" id="KW-1185">Reference proteome</keyword>
<proteinExistence type="predicted"/>
<dbReference type="Proteomes" id="UP000298653">
    <property type="component" value="Chromosome"/>
</dbReference>
<dbReference type="EMBL" id="CP040058">
    <property type="protein sequence ID" value="QCP34012.1"/>
    <property type="molecule type" value="Genomic_DNA"/>
</dbReference>
<feature type="transmembrane region" description="Helical" evidence="9">
    <location>
        <begin position="221"/>
        <end position="240"/>
    </location>
</feature>
<dbReference type="KEGG" id="arf:AR1Y2_0558"/>
<dbReference type="RefSeq" id="WP_137327602.1">
    <property type="nucleotide sequence ID" value="NZ_CP040058.1"/>
</dbReference>
<accession>A0A4P8I919</accession>
<evidence type="ECO:0000256" key="5">
    <source>
        <dbReference type="ARBA" id="ARBA00022683"/>
    </source>
</evidence>
<dbReference type="PROSITE" id="PS51106">
    <property type="entry name" value="PTS_EIIC_TYPE_4"/>
    <property type="match status" value="1"/>
</dbReference>
<name>A0A4P8I919_9FIRM</name>
<evidence type="ECO:0000313" key="11">
    <source>
        <dbReference type="Proteomes" id="UP000298653"/>
    </source>
</evidence>
<keyword evidence="3" id="KW-1003">Cell membrane</keyword>
<comment type="subcellular location">
    <subcellularLocation>
        <location evidence="1">Cell membrane</location>
        <topology evidence="1">Multi-pass membrane protein</topology>
    </subcellularLocation>
</comment>
<evidence type="ECO:0000256" key="6">
    <source>
        <dbReference type="ARBA" id="ARBA00022692"/>
    </source>
</evidence>
<dbReference type="OrthoDB" id="9815089at2"/>
<evidence type="ECO:0000313" key="10">
    <source>
        <dbReference type="EMBL" id="QCP34012.1"/>
    </source>
</evidence>
<evidence type="ECO:0000256" key="1">
    <source>
        <dbReference type="ARBA" id="ARBA00004651"/>
    </source>
</evidence>
<evidence type="ECO:0000256" key="7">
    <source>
        <dbReference type="ARBA" id="ARBA00022989"/>
    </source>
</evidence>
<dbReference type="PANTHER" id="PTHR32502:SF8">
    <property type="entry name" value="N-ACETYLGALACTOSAMINE PERMEASE IIC COMPONENT 1"/>
    <property type="match status" value="1"/>
</dbReference>
<keyword evidence="4" id="KW-0762">Sugar transport</keyword>
<dbReference type="PANTHER" id="PTHR32502">
    <property type="entry name" value="N-ACETYLGALACTOSAMINE PERMEASE II COMPONENT-RELATED"/>
    <property type="match status" value="1"/>
</dbReference>
<keyword evidence="5" id="KW-0598">Phosphotransferase system</keyword>
<evidence type="ECO:0000256" key="3">
    <source>
        <dbReference type="ARBA" id="ARBA00022475"/>
    </source>
</evidence>